<dbReference type="EMBL" id="VDUZ01000004">
    <property type="protein sequence ID" value="TXL80320.1"/>
    <property type="molecule type" value="Genomic_DNA"/>
</dbReference>
<dbReference type="SUPFAM" id="SSF52096">
    <property type="entry name" value="ClpP/crotonase"/>
    <property type="match status" value="1"/>
</dbReference>
<reference evidence="3 4" key="1">
    <citation type="submission" date="2019-06" db="EMBL/GenBank/DDBJ databases">
        <title>New taxonomy in bacterial strain CC-CFT640, isolated from vineyard.</title>
        <authorList>
            <person name="Lin S.-Y."/>
            <person name="Tsai C.-F."/>
            <person name="Young C.-C."/>
        </authorList>
    </citation>
    <scope>NUCLEOTIDE SEQUENCE [LARGE SCALE GENOMIC DNA]</scope>
    <source>
        <strain evidence="3 4">CC-CFT640</strain>
    </source>
</reference>
<dbReference type="Gene3D" id="3.90.226.10">
    <property type="entry name" value="2-enoyl-CoA Hydratase, Chain A, domain 1"/>
    <property type="match status" value="1"/>
</dbReference>
<gene>
    <name evidence="3" type="ORF">FHP25_04615</name>
</gene>
<protein>
    <submittedName>
        <fullName evidence="3">Enoyl-CoA hydratase/isomerase family protein</fullName>
    </submittedName>
</protein>
<sequence length="255" mass="27801">MIEYDVKDSVAEIRLNNPPINGITGDFMERLMDALRRADADPEVRAVIIGSAIARRFCGGLDIPEFLRNTPEQVHAAISKLYVELHELQANLGKPTIAAITGAVRGGGISIAITCDMIVAAEDATFGYPEMEVGLLPAIHYTHLPRIVGRYRAFDLLFTGRTFDAREAMALGLVSRLAPEAQVQDEARALARVLAAKSPTLMRMGKRAFTRATDNGYRQGASTAVDLITAVFATRDGQEGLAAFAEKRKPSWRTD</sequence>
<dbReference type="Pfam" id="PF00378">
    <property type="entry name" value="ECH_1"/>
    <property type="match status" value="1"/>
</dbReference>
<proteinExistence type="inferred from homology"/>
<dbReference type="InterPro" id="IPR001753">
    <property type="entry name" value="Enoyl-CoA_hydra/iso"/>
</dbReference>
<accession>A0A5C8PSL2</accession>
<dbReference type="RefSeq" id="WP_147845735.1">
    <property type="nucleotide sequence ID" value="NZ_VDUZ01000004.1"/>
</dbReference>
<evidence type="ECO:0000313" key="4">
    <source>
        <dbReference type="Proteomes" id="UP000321638"/>
    </source>
</evidence>
<dbReference type="Proteomes" id="UP000321638">
    <property type="component" value="Unassembled WGS sequence"/>
</dbReference>
<dbReference type="PROSITE" id="PS00166">
    <property type="entry name" value="ENOYL_COA_HYDRATASE"/>
    <property type="match status" value="1"/>
</dbReference>
<comment type="similarity">
    <text evidence="1 2">Belongs to the enoyl-CoA hydratase/isomerase family.</text>
</comment>
<dbReference type="AlphaFoldDB" id="A0A5C8PSL2"/>
<dbReference type="InterPro" id="IPR018376">
    <property type="entry name" value="Enoyl-CoA_hyd/isom_CS"/>
</dbReference>
<comment type="caution">
    <text evidence="3">The sequence shown here is derived from an EMBL/GenBank/DDBJ whole genome shotgun (WGS) entry which is preliminary data.</text>
</comment>
<dbReference type="CDD" id="cd06558">
    <property type="entry name" value="crotonase-like"/>
    <property type="match status" value="1"/>
</dbReference>
<evidence type="ECO:0000256" key="2">
    <source>
        <dbReference type="RuleBase" id="RU003707"/>
    </source>
</evidence>
<dbReference type="InterPro" id="IPR029045">
    <property type="entry name" value="ClpP/crotonase-like_dom_sf"/>
</dbReference>
<dbReference type="GO" id="GO:0006635">
    <property type="term" value="P:fatty acid beta-oxidation"/>
    <property type="evidence" value="ECO:0007669"/>
    <property type="project" value="TreeGrafter"/>
</dbReference>
<evidence type="ECO:0000313" key="3">
    <source>
        <dbReference type="EMBL" id="TXL80320.1"/>
    </source>
</evidence>
<keyword evidence="4" id="KW-1185">Reference proteome</keyword>
<dbReference type="OrthoDB" id="9796541at2"/>
<dbReference type="PANTHER" id="PTHR11941">
    <property type="entry name" value="ENOYL-COA HYDRATASE-RELATED"/>
    <property type="match status" value="1"/>
</dbReference>
<evidence type="ECO:0000256" key="1">
    <source>
        <dbReference type="ARBA" id="ARBA00005254"/>
    </source>
</evidence>
<dbReference type="GO" id="GO:0016853">
    <property type="term" value="F:isomerase activity"/>
    <property type="evidence" value="ECO:0007669"/>
    <property type="project" value="UniProtKB-KW"/>
</dbReference>
<name>A0A5C8PSL2_9HYPH</name>
<keyword evidence="3" id="KW-0413">Isomerase</keyword>
<dbReference type="PANTHER" id="PTHR11941:SF54">
    <property type="entry name" value="ENOYL-COA HYDRATASE, MITOCHONDRIAL"/>
    <property type="match status" value="1"/>
</dbReference>
<organism evidence="3 4">
    <name type="scientific">Vineibacter terrae</name>
    <dbReference type="NCBI Taxonomy" id="2586908"/>
    <lineage>
        <taxon>Bacteria</taxon>
        <taxon>Pseudomonadati</taxon>
        <taxon>Pseudomonadota</taxon>
        <taxon>Alphaproteobacteria</taxon>
        <taxon>Hyphomicrobiales</taxon>
        <taxon>Vineibacter</taxon>
    </lineage>
</organism>